<feature type="compositionally biased region" description="Basic residues" evidence="1">
    <location>
        <begin position="24"/>
        <end position="47"/>
    </location>
</feature>
<gene>
    <name evidence="3" type="ORF">K489DRAFT_381751</name>
</gene>
<name>A0A6J3M149_9PEZI</name>
<reference evidence="3" key="3">
    <citation type="submission" date="2025-08" db="UniProtKB">
        <authorList>
            <consortium name="RefSeq"/>
        </authorList>
    </citation>
    <scope>IDENTIFICATION</scope>
    <source>
        <strain evidence="3">CBS 342.82</strain>
    </source>
</reference>
<dbReference type="RefSeq" id="XP_033458796.1">
    <property type="nucleotide sequence ID" value="XM_033605201.1"/>
</dbReference>
<evidence type="ECO:0000313" key="3">
    <source>
        <dbReference type="RefSeq" id="XP_033458796.1"/>
    </source>
</evidence>
<reference evidence="3" key="2">
    <citation type="submission" date="2020-04" db="EMBL/GenBank/DDBJ databases">
        <authorList>
            <consortium name="NCBI Genome Project"/>
        </authorList>
    </citation>
    <scope>NUCLEOTIDE SEQUENCE</scope>
    <source>
        <strain evidence="3">CBS 342.82</strain>
    </source>
</reference>
<keyword evidence="2" id="KW-1185">Reference proteome</keyword>
<dbReference type="GeneID" id="54363001"/>
<proteinExistence type="predicted"/>
<protein>
    <submittedName>
        <fullName evidence="3">Uncharacterized protein</fullName>
    </submittedName>
</protein>
<accession>A0A6J3M149</accession>
<dbReference type="AlphaFoldDB" id="A0A6J3M149"/>
<feature type="region of interest" description="Disordered" evidence="1">
    <location>
        <begin position="24"/>
        <end position="56"/>
    </location>
</feature>
<organism evidence="3">
    <name type="scientific">Dissoconium aciculare CBS 342.82</name>
    <dbReference type="NCBI Taxonomy" id="1314786"/>
    <lineage>
        <taxon>Eukaryota</taxon>
        <taxon>Fungi</taxon>
        <taxon>Dikarya</taxon>
        <taxon>Ascomycota</taxon>
        <taxon>Pezizomycotina</taxon>
        <taxon>Dothideomycetes</taxon>
        <taxon>Dothideomycetidae</taxon>
        <taxon>Mycosphaerellales</taxon>
        <taxon>Dissoconiaceae</taxon>
        <taxon>Dissoconium</taxon>
    </lineage>
</organism>
<evidence type="ECO:0000313" key="2">
    <source>
        <dbReference type="Proteomes" id="UP000504637"/>
    </source>
</evidence>
<reference evidence="3" key="1">
    <citation type="submission" date="2020-01" db="EMBL/GenBank/DDBJ databases">
        <authorList>
            <consortium name="DOE Joint Genome Institute"/>
            <person name="Haridas S."/>
            <person name="Albert R."/>
            <person name="Binder M."/>
            <person name="Bloem J."/>
            <person name="Labutti K."/>
            <person name="Salamov A."/>
            <person name="Andreopoulos B."/>
            <person name="Baker S.E."/>
            <person name="Barry K."/>
            <person name="Bills G."/>
            <person name="Bluhm B.H."/>
            <person name="Cannon C."/>
            <person name="Castanera R."/>
            <person name="Culley D.E."/>
            <person name="Daum C."/>
            <person name="Ezra D."/>
            <person name="Gonzalez J.B."/>
            <person name="Henrissat B."/>
            <person name="Kuo A."/>
            <person name="Liang C."/>
            <person name="Lipzen A."/>
            <person name="Lutzoni F."/>
            <person name="Magnuson J."/>
            <person name="Mondo S."/>
            <person name="Nolan M."/>
            <person name="Ohm R."/>
            <person name="Pangilinan J."/>
            <person name="Park H.-J."/>
            <person name="Ramirez L."/>
            <person name="Alfaro M."/>
            <person name="Sun H."/>
            <person name="Tritt A."/>
            <person name="Yoshinaga Y."/>
            <person name="Zwiers L.-H."/>
            <person name="Turgeon B.G."/>
            <person name="Goodwin S.B."/>
            <person name="Spatafora J.W."/>
            <person name="Crous P.W."/>
            <person name="Grigoriev I.V."/>
        </authorList>
    </citation>
    <scope>NUCLEOTIDE SEQUENCE</scope>
    <source>
        <strain evidence="3">CBS 342.82</strain>
    </source>
</reference>
<dbReference type="Proteomes" id="UP000504637">
    <property type="component" value="Unplaced"/>
</dbReference>
<evidence type="ECO:0000256" key="1">
    <source>
        <dbReference type="SAM" id="MobiDB-lite"/>
    </source>
</evidence>
<sequence length="56" mass="6490">MLGGLHACFLCARRETTGRKSIKIKIKKSVSKKASKKERKKERKKEKSRIVFFPVV</sequence>